<evidence type="ECO:0000313" key="1">
    <source>
        <dbReference type="EMBL" id="JAH25000.1"/>
    </source>
</evidence>
<dbReference type="EMBL" id="GBXM01083577">
    <property type="protein sequence ID" value="JAH25000.1"/>
    <property type="molecule type" value="Transcribed_RNA"/>
</dbReference>
<dbReference type="AlphaFoldDB" id="A0A0E9R943"/>
<accession>A0A0E9R943</accession>
<organism evidence="1">
    <name type="scientific">Anguilla anguilla</name>
    <name type="common">European freshwater eel</name>
    <name type="synonym">Muraena anguilla</name>
    <dbReference type="NCBI Taxonomy" id="7936"/>
    <lineage>
        <taxon>Eukaryota</taxon>
        <taxon>Metazoa</taxon>
        <taxon>Chordata</taxon>
        <taxon>Craniata</taxon>
        <taxon>Vertebrata</taxon>
        <taxon>Euteleostomi</taxon>
        <taxon>Actinopterygii</taxon>
        <taxon>Neopterygii</taxon>
        <taxon>Teleostei</taxon>
        <taxon>Anguilliformes</taxon>
        <taxon>Anguillidae</taxon>
        <taxon>Anguilla</taxon>
    </lineage>
</organism>
<proteinExistence type="predicted"/>
<dbReference type="EMBL" id="GBXM01085148">
    <property type="protein sequence ID" value="JAH23429.1"/>
    <property type="molecule type" value="Transcribed_RNA"/>
</dbReference>
<reference evidence="1" key="2">
    <citation type="journal article" date="2015" name="Fish Shellfish Immunol.">
        <title>Early steps in the European eel (Anguilla anguilla)-Vibrio vulnificus interaction in the gills: Role of the RtxA13 toxin.</title>
        <authorList>
            <person name="Callol A."/>
            <person name="Pajuelo D."/>
            <person name="Ebbesson L."/>
            <person name="Teles M."/>
            <person name="MacKenzie S."/>
            <person name="Amaro C."/>
        </authorList>
    </citation>
    <scope>NUCLEOTIDE SEQUENCE</scope>
</reference>
<protein>
    <submittedName>
        <fullName evidence="1">Uncharacterized protein</fullName>
    </submittedName>
</protein>
<sequence>MQRVTNCHLGSEELLIFITPVIITVVEGVIRTRIILVGPQRAVLC</sequence>
<reference evidence="1" key="1">
    <citation type="submission" date="2014-11" db="EMBL/GenBank/DDBJ databases">
        <authorList>
            <person name="Amaro Gonzalez C."/>
        </authorList>
    </citation>
    <scope>NUCLEOTIDE SEQUENCE</scope>
</reference>
<name>A0A0E9R943_ANGAN</name>